<evidence type="ECO:0000313" key="4">
    <source>
        <dbReference type="Proteomes" id="UP000001940"/>
    </source>
</evidence>
<keyword evidence="2" id="KW-0472">Membrane</keyword>
<dbReference type="GeneID" id="4363008"/>
<keyword evidence="4" id="KW-1185">Reference proteome</keyword>
<name>Q1EPL3_CAEEL</name>
<dbReference type="Bgee" id="WBGene00044810">
    <property type="expression patterns" value="Expressed in adult organism and 2 other cell types or tissues"/>
</dbReference>
<dbReference type="AGR" id="WB:WBGene00044810"/>
<gene>
    <name evidence="3" type="ORF">CELE_Y37E3.19</name>
    <name evidence="3 5" type="ORF">Y37E3.19</name>
</gene>
<dbReference type="HOGENOM" id="CLU_1662368_0_0_1"/>
<dbReference type="AlphaFoldDB" id="Q1EPL3"/>
<proteinExistence type="predicted"/>
<dbReference type="OrthoDB" id="10516869at2759"/>
<dbReference type="STRING" id="6239.Y37E3.19.1"/>
<dbReference type="RefSeq" id="NP_001040702.2">
    <property type="nucleotide sequence ID" value="NM_001047237.2"/>
</dbReference>
<evidence type="ECO:0000256" key="2">
    <source>
        <dbReference type="SAM" id="Phobius"/>
    </source>
</evidence>
<evidence type="ECO:0000256" key="1">
    <source>
        <dbReference type="SAM" id="MobiDB-lite"/>
    </source>
</evidence>
<dbReference type="EMBL" id="BX284601">
    <property type="protein sequence ID" value="CCD73439.2"/>
    <property type="molecule type" value="Genomic_DNA"/>
</dbReference>
<accession>Q1EPL3</accession>
<dbReference type="CTD" id="4363008"/>
<feature type="compositionally biased region" description="Polar residues" evidence="1">
    <location>
        <begin position="50"/>
        <end position="59"/>
    </location>
</feature>
<dbReference type="WormBase" id="Y37E3.19">
    <property type="protein sequence ID" value="CE49700"/>
    <property type="gene ID" value="WBGene00044810"/>
</dbReference>
<dbReference type="eggNOG" id="ENOG502TJYD">
    <property type="taxonomic scope" value="Eukaryota"/>
</dbReference>
<protein>
    <submittedName>
        <fullName evidence="3">Uncharacterized protein</fullName>
    </submittedName>
</protein>
<dbReference type="PaxDb" id="6239-Y37E3.19"/>
<dbReference type="KEGG" id="cel:CELE_Y37E3.19"/>
<dbReference type="InParanoid" id="Q1EPL3"/>
<keyword evidence="2" id="KW-0812">Transmembrane</keyword>
<evidence type="ECO:0000313" key="5">
    <source>
        <dbReference type="WormBase" id="Y37E3.19"/>
    </source>
</evidence>
<dbReference type="Proteomes" id="UP000001940">
    <property type="component" value="Chromosome I"/>
</dbReference>
<evidence type="ECO:0000313" key="3">
    <source>
        <dbReference type="EMBL" id="CCD73439.2"/>
    </source>
</evidence>
<dbReference type="OMA" id="CHFSETS"/>
<reference evidence="3 4" key="1">
    <citation type="journal article" date="1998" name="Science">
        <title>Genome sequence of the nematode C. elegans: a platform for investigating biology.</title>
        <authorList>
            <consortium name="The C. elegans sequencing consortium"/>
            <person name="Sulson J.E."/>
            <person name="Waterston R."/>
        </authorList>
    </citation>
    <scope>NUCLEOTIDE SEQUENCE [LARGE SCALE GENOMIC DNA]</scope>
    <source>
        <strain evidence="3 4">Bristol N2</strain>
    </source>
</reference>
<dbReference type="FunCoup" id="Q1EPL3">
    <property type="interactions" value="173"/>
</dbReference>
<keyword evidence="2" id="KW-1133">Transmembrane helix</keyword>
<feature type="region of interest" description="Disordered" evidence="1">
    <location>
        <begin position="45"/>
        <end position="65"/>
    </location>
</feature>
<dbReference type="UCSC" id="Y37E3.19">
    <property type="organism name" value="c. elegans"/>
</dbReference>
<feature type="transmembrane region" description="Helical" evidence="2">
    <location>
        <begin position="12"/>
        <end position="35"/>
    </location>
</feature>
<organism evidence="3 4">
    <name type="scientific">Caenorhabditis elegans</name>
    <dbReference type="NCBI Taxonomy" id="6239"/>
    <lineage>
        <taxon>Eukaryota</taxon>
        <taxon>Metazoa</taxon>
        <taxon>Ecdysozoa</taxon>
        <taxon>Nematoda</taxon>
        <taxon>Chromadorea</taxon>
        <taxon>Rhabditida</taxon>
        <taxon>Rhabditina</taxon>
        <taxon>Rhabditomorpha</taxon>
        <taxon>Rhabditoidea</taxon>
        <taxon>Rhabditidae</taxon>
        <taxon>Peloderinae</taxon>
        <taxon>Caenorhabditis</taxon>
    </lineage>
</organism>
<sequence>MIDNYSNMTELISMNTLFSCIFTHFIIGATLIAFCTKQKAKSTIKEEPSQAENRPQGGNETFHFTPPHIKTAVPTRSLLRQKHQQCPVHYEFSEDATTTTTFVDSAHSSDIQFDSTQSASDSSISFLKRCTCFCAQKRVRFQCPPTTTTTTTTTSFGFI</sequence>